<dbReference type="EMBL" id="FNFK01000040">
    <property type="protein sequence ID" value="SDK57973.1"/>
    <property type="molecule type" value="Genomic_DNA"/>
</dbReference>
<dbReference type="InterPro" id="IPR011542">
    <property type="entry name" value="SUF_FeS_clus_asmbl_SufD"/>
</dbReference>
<keyword evidence="5" id="KW-1185">Reference proteome</keyword>
<evidence type="ECO:0000256" key="1">
    <source>
        <dbReference type="ARBA" id="ARBA00043967"/>
    </source>
</evidence>
<dbReference type="InterPro" id="IPR055346">
    <property type="entry name" value="Fe-S_cluster_assembly_SufBD"/>
</dbReference>
<reference evidence="5" key="1">
    <citation type="submission" date="2016-10" db="EMBL/GenBank/DDBJ databases">
        <authorList>
            <person name="Varghese N."/>
            <person name="Submissions S."/>
        </authorList>
    </citation>
    <scope>NUCLEOTIDE SEQUENCE [LARGE SCALE GENOMIC DNA]</scope>
    <source>
        <strain evidence="5">DSM 19181</strain>
    </source>
</reference>
<evidence type="ECO:0000259" key="2">
    <source>
        <dbReference type="Pfam" id="PF01458"/>
    </source>
</evidence>
<dbReference type="NCBIfam" id="TIGR01981">
    <property type="entry name" value="sufD"/>
    <property type="match status" value="1"/>
</dbReference>
<dbReference type="OrthoDB" id="9803529at2"/>
<proteinExistence type="inferred from homology"/>
<dbReference type="InterPro" id="IPR037284">
    <property type="entry name" value="SUF_FeS_clus_asmbl_SufBD_sf"/>
</dbReference>
<organism evidence="4 5">
    <name type="scientific">Alkalibacterium thalassium</name>
    <dbReference type="NCBI Taxonomy" id="426701"/>
    <lineage>
        <taxon>Bacteria</taxon>
        <taxon>Bacillati</taxon>
        <taxon>Bacillota</taxon>
        <taxon>Bacilli</taxon>
        <taxon>Lactobacillales</taxon>
        <taxon>Carnobacteriaceae</taxon>
        <taxon>Alkalibacterium</taxon>
    </lineage>
</organism>
<dbReference type="Pfam" id="PF19295">
    <property type="entry name" value="SufBD_N"/>
    <property type="match status" value="1"/>
</dbReference>
<evidence type="ECO:0000313" key="5">
    <source>
        <dbReference type="Proteomes" id="UP000199433"/>
    </source>
</evidence>
<evidence type="ECO:0000259" key="3">
    <source>
        <dbReference type="Pfam" id="PF19295"/>
    </source>
</evidence>
<dbReference type="GO" id="GO:0016226">
    <property type="term" value="P:iron-sulfur cluster assembly"/>
    <property type="evidence" value="ECO:0007669"/>
    <property type="project" value="InterPro"/>
</dbReference>
<sequence length="432" mass="47967">METKTKDYVSYKDALQAFSTALQEPEWMLQMRLDALEKIEDLDPPVIERLRYNRWPLWQVPNLTGAPAPKAIDPFEFVEDKADAARVIQTGNETVIETLPQSLKDKGVIFTDMHTALKEHPDLVKEAYMSKAVKPDTNKITAFHAAFMNSGLFLYVPKNVEIEDPLEAVFIQNSLVEDSFIKHVLIYADTNSNFNYVEKFLTKGDTKNAANIVVEVVTKAGAQVKFSAVDQLGENSTVYFNRKGYTSRDSTIDWAIGVMNNGNVVCDFDVDLVGEGSSSDLKAVGISSGRQTQVIDSNVVNYGNHTEGNIFQHGVIMDRATLTFNGIGHIIKGAKGADAQQESRVLMLSDKARGDANPILLIDENEVTAGHAASVGRVDPEEMYYLMSRGIEKSEAERLVIRGFLGKVISAIPLRSIRDELVDTIERKLTSR</sequence>
<dbReference type="SUPFAM" id="SSF101960">
    <property type="entry name" value="Stabilizer of iron transporter SufD"/>
    <property type="match status" value="1"/>
</dbReference>
<name>A0A1G9D2D2_9LACT</name>
<dbReference type="PANTHER" id="PTHR30508:SF1">
    <property type="entry name" value="UPF0051 PROTEIN ABCI8, CHLOROPLASTIC-RELATED"/>
    <property type="match status" value="1"/>
</dbReference>
<dbReference type="Pfam" id="PF01458">
    <property type="entry name" value="SUFBD_core"/>
    <property type="match status" value="1"/>
</dbReference>
<dbReference type="InterPro" id="IPR000825">
    <property type="entry name" value="SUF_FeS_clus_asmbl_SufBD_core"/>
</dbReference>
<protein>
    <submittedName>
        <fullName evidence="4">Fe-S cluster assembly protein SufD</fullName>
    </submittedName>
</protein>
<dbReference type="STRING" id="426701.SAMN04488098_104013"/>
<comment type="similarity">
    <text evidence="1">Belongs to the iron-sulfur cluster assembly SufBD family.</text>
</comment>
<feature type="domain" description="SUF system FeS cluster assembly SufBD N-terminal" evidence="3">
    <location>
        <begin position="92"/>
        <end position="166"/>
    </location>
</feature>
<accession>A0A1G9D2D2</accession>
<dbReference type="RefSeq" id="WP_091267933.1">
    <property type="nucleotide sequence ID" value="NZ_FNFK01000040.1"/>
</dbReference>
<dbReference type="PANTHER" id="PTHR30508">
    <property type="entry name" value="FES CLUSTER ASSEMBLY PROTEIN SUF"/>
    <property type="match status" value="1"/>
</dbReference>
<dbReference type="InterPro" id="IPR045595">
    <property type="entry name" value="SufBD_N"/>
</dbReference>
<dbReference type="Proteomes" id="UP000199433">
    <property type="component" value="Unassembled WGS sequence"/>
</dbReference>
<gene>
    <name evidence="4" type="ORF">SAMN04488098_104013</name>
</gene>
<dbReference type="AlphaFoldDB" id="A0A1G9D2D2"/>
<evidence type="ECO:0000313" key="4">
    <source>
        <dbReference type="EMBL" id="SDK57973.1"/>
    </source>
</evidence>
<feature type="domain" description="SUF system FeS cluster assembly SufBD core" evidence="2">
    <location>
        <begin position="177"/>
        <end position="404"/>
    </location>
</feature>